<dbReference type="InterPro" id="IPR002110">
    <property type="entry name" value="Ankyrin_rpt"/>
</dbReference>
<dbReference type="InterPro" id="IPR035892">
    <property type="entry name" value="C2_domain_sf"/>
</dbReference>
<evidence type="ECO:0000256" key="2">
    <source>
        <dbReference type="ARBA" id="ARBA00023043"/>
    </source>
</evidence>
<dbReference type="Gene3D" id="2.60.40.150">
    <property type="entry name" value="C2 domain"/>
    <property type="match status" value="1"/>
</dbReference>
<dbReference type="InterPro" id="IPR000008">
    <property type="entry name" value="C2_dom"/>
</dbReference>
<dbReference type="InterPro" id="IPR036770">
    <property type="entry name" value="Ankyrin_rpt-contain_sf"/>
</dbReference>
<dbReference type="Gene3D" id="1.25.40.20">
    <property type="entry name" value="Ankyrin repeat-containing domain"/>
    <property type="match status" value="1"/>
</dbReference>
<evidence type="ECO:0000313" key="6">
    <source>
        <dbReference type="EMBL" id="CEG40240.1"/>
    </source>
</evidence>
<dbReference type="SMART" id="SM00239">
    <property type="entry name" value="C2"/>
    <property type="match status" value="1"/>
</dbReference>
<reference evidence="7" key="1">
    <citation type="submission" date="2014-09" db="EMBL/GenBank/DDBJ databases">
        <authorList>
            <person name="Sharma Rahul"/>
            <person name="Thines Marco"/>
        </authorList>
    </citation>
    <scope>NUCLEOTIDE SEQUENCE [LARGE SCALE GENOMIC DNA]</scope>
</reference>
<proteinExistence type="predicted"/>
<dbReference type="Pfam" id="PF00397">
    <property type="entry name" value="WW"/>
    <property type="match status" value="1"/>
</dbReference>
<dbReference type="PROSITE" id="PS50004">
    <property type="entry name" value="C2"/>
    <property type="match status" value="1"/>
</dbReference>
<evidence type="ECO:0000259" key="5">
    <source>
        <dbReference type="PROSITE" id="PS50004"/>
    </source>
</evidence>
<dbReference type="SMART" id="SM00456">
    <property type="entry name" value="WW"/>
    <property type="match status" value="1"/>
</dbReference>
<dbReference type="EMBL" id="CCYD01000468">
    <property type="protein sequence ID" value="CEG40240.1"/>
    <property type="molecule type" value="Genomic_DNA"/>
</dbReference>
<evidence type="ECO:0000313" key="7">
    <source>
        <dbReference type="Proteomes" id="UP000054928"/>
    </source>
</evidence>
<dbReference type="CDD" id="cd00201">
    <property type="entry name" value="WW"/>
    <property type="match status" value="1"/>
</dbReference>
<dbReference type="GeneID" id="36405507"/>
<dbReference type="AlphaFoldDB" id="A0A0P1AGM6"/>
<dbReference type="Proteomes" id="UP000054928">
    <property type="component" value="Unassembled WGS sequence"/>
</dbReference>
<keyword evidence="1" id="KW-0677">Repeat</keyword>
<feature type="domain" description="C2" evidence="5">
    <location>
        <begin position="490"/>
        <end position="613"/>
    </location>
</feature>
<dbReference type="PROSITE" id="PS50088">
    <property type="entry name" value="ANK_REPEAT"/>
    <property type="match status" value="2"/>
</dbReference>
<organism evidence="6 7">
    <name type="scientific">Plasmopara halstedii</name>
    <name type="common">Downy mildew of sunflower</name>
    <dbReference type="NCBI Taxonomy" id="4781"/>
    <lineage>
        <taxon>Eukaryota</taxon>
        <taxon>Sar</taxon>
        <taxon>Stramenopiles</taxon>
        <taxon>Oomycota</taxon>
        <taxon>Peronosporomycetes</taxon>
        <taxon>Peronosporales</taxon>
        <taxon>Peronosporaceae</taxon>
        <taxon>Plasmopara</taxon>
    </lineage>
</organism>
<dbReference type="CDD" id="cd00030">
    <property type="entry name" value="C2"/>
    <property type="match status" value="1"/>
</dbReference>
<dbReference type="SUPFAM" id="SSF49562">
    <property type="entry name" value="C2 domain (Calcium/lipid-binding domain, CaLB)"/>
    <property type="match status" value="1"/>
</dbReference>
<evidence type="ECO:0000256" key="3">
    <source>
        <dbReference type="PROSITE-ProRule" id="PRU00023"/>
    </source>
</evidence>
<dbReference type="Pfam" id="PF12796">
    <property type="entry name" value="Ank_2"/>
    <property type="match status" value="1"/>
</dbReference>
<feature type="region of interest" description="Disordered" evidence="4">
    <location>
        <begin position="437"/>
        <end position="460"/>
    </location>
</feature>
<evidence type="ECO:0000256" key="4">
    <source>
        <dbReference type="SAM" id="MobiDB-lite"/>
    </source>
</evidence>
<keyword evidence="2 3" id="KW-0040">ANK repeat</keyword>
<accession>A0A0P1AGM6</accession>
<dbReference type="SUPFAM" id="SSF51045">
    <property type="entry name" value="WW domain"/>
    <property type="match status" value="1"/>
</dbReference>
<evidence type="ECO:0000256" key="1">
    <source>
        <dbReference type="ARBA" id="ARBA00022737"/>
    </source>
</evidence>
<dbReference type="STRING" id="4781.A0A0P1AGM6"/>
<dbReference type="Pfam" id="PF00168">
    <property type="entry name" value="C2"/>
    <property type="match status" value="1"/>
</dbReference>
<dbReference type="GO" id="GO:0004842">
    <property type="term" value="F:ubiquitin-protein transferase activity"/>
    <property type="evidence" value="ECO:0007669"/>
    <property type="project" value="TreeGrafter"/>
</dbReference>
<dbReference type="PANTHER" id="PTHR24171">
    <property type="entry name" value="ANKYRIN REPEAT DOMAIN-CONTAINING PROTEIN 39-RELATED"/>
    <property type="match status" value="1"/>
</dbReference>
<dbReference type="OrthoDB" id="194358at2759"/>
<name>A0A0P1AGM6_PLAHL</name>
<dbReference type="Gene3D" id="2.20.70.10">
    <property type="match status" value="1"/>
</dbReference>
<dbReference type="GO" id="GO:0085020">
    <property type="term" value="P:protein K6-linked ubiquitination"/>
    <property type="evidence" value="ECO:0007669"/>
    <property type="project" value="TreeGrafter"/>
</dbReference>
<dbReference type="RefSeq" id="XP_024576609.1">
    <property type="nucleotide sequence ID" value="XM_024725876.1"/>
</dbReference>
<protein>
    <submittedName>
        <fullName evidence="6">Ankyrin</fullName>
    </submittedName>
</protein>
<dbReference type="PROSITE" id="PS50297">
    <property type="entry name" value="ANK_REP_REGION"/>
    <property type="match status" value="2"/>
</dbReference>
<dbReference type="SUPFAM" id="SSF48403">
    <property type="entry name" value="Ankyrin repeat"/>
    <property type="match status" value="1"/>
</dbReference>
<dbReference type="PANTHER" id="PTHR24171:SF8">
    <property type="entry name" value="BRCA1-ASSOCIATED RING DOMAIN PROTEIN 1"/>
    <property type="match status" value="1"/>
</dbReference>
<feature type="repeat" description="ANK" evidence="3">
    <location>
        <begin position="206"/>
        <end position="238"/>
    </location>
</feature>
<dbReference type="OMA" id="FKSEMRI"/>
<dbReference type="SMART" id="SM00248">
    <property type="entry name" value="ANK"/>
    <property type="match status" value="3"/>
</dbReference>
<dbReference type="InterPro" id="IPR036020">
    <property type="entry name" value="WW_dom_sf"/>
</dbReference>
<feature type="repeat" description="ANK" evidence="3">
    <location>
        <begin position="240"/>
        <end position="272"/>
    </location>
</feature>
<dbReference type="InterPro" id="IPR001202">
    <property type="entry name" value="WW_dom"/>
</dbReference>
<sequence>MEGDSKTVRLVVQLQTLYRARRARRQVAELVKSAYVEYWDPVNGLAYYYNVHTGISSWEKPMLLAAQDSTNFELQAPLKTLNNSVKSCVNSLLQLRLEDQEKQREECSTFKKLCDDEKQALMRRHRRKIARATHRFNTKILDDMKNARQERQAKLKNENIQLLQDLSEGRTKENVQSVREASMQGNLERVKMLLNMGLSANAESAMGLTPLLAACQGNHASVVRLLLLSGACVNHAHVKTGRTALMEAASRADAAVLRELLRFGANIDFKDMRGETVFDYLKDTANRNLIESACQPWSIENALFPTEFRKISFTCALVRKRQWAMYKRERATTRMELSELKQTIQRKLIDAKVRYDQDIRNSRFEPTLLRRLKTIEKADAHYDAERRTLLMATQDAVDRRREKERPWYLSDVAMQNILSFCSRHWFLQKSKRILSLNKKSEKSRNGTSVAPKKLRPPPDQIPDALDVEWISFERFFQESCNELQALAGSEFFDAINNISRDANGNSLATLDICVQQGNNLPYRDPIFKDMINPYVRVFLRSATIVERTEVYQSDTHIADCNPVWMYRCQIKSVPSIHRELGIQIVDAKRGEVAGEIFIPLRKFLDQKDQNEWYVVPPTLRQQILEKKPRDQPARIQVLVRFTHTKSMVLTRELQKLSQTRESLVQKRRDIIQRALDLRLDKLP</sequence>
<keyword evidence="7" id="KW-1185">Reference proteome</keyword>